<accession>A0A3S4ZY97</accession>
<proteinExistence type="predicted"/>
<comment type="caution">
    <text evidence="1">The sequence shown here is derived from an EMBL/GenBank/DDBJ whole genome shotgun (WGS) entry which is preliminary data.</text>
</comment>
<name>A0A3S4ZY97_9PLAT</name>
<organism evidence="1 2">
    <name type="scientific">Protopolystoma xenopodis</name>
    <dbReference type="NCBI Taxonomy" id="117903"/>
    <lineage>
        <taxon>Eukaryota</taxon>
        <taxon>Metazoa</taxon>
        <taxon>Spiralia</taxon>
        <taxon>Lophotrochozoa</taxon>
        <taxon>Platyhelminthes</taxon>
        <taxon>Monogenea</taxon>
        <taxon>Polyopisthocotylea</taxon>
        <taxon>Polystomatidea</taxon>
        <taxon>Polystomatidae</taxon>
        <taxon>Protopolystoma</taxon>
    </lineage>
</organism>
<keyword evidence="2" id="KW-1185">Reference proteome</keyword>
<gene>
    <name evidence="1" type="ORF">PXEA_LOCUS16230</name>
</gene>
<protein>
    <submittedName>
        <fullName evidence="1">Uncharacterized protein</fullName>
    </submittedName>
</protein>
<dbReference type="AlphaFoldDB" id="A0A3S4ZY97"/>
<reference evidence="1" key="1">
    <citation type="submission" date="2018-11" db="EMBL/GenBank/DDBJ databases">
        <authorList>
            <consortium name="Pathogen Informatics"/>
        </authorList>
    </citation>
    <scope>NUCLEOTIDE SEQUENCE</scope>
</reference>
<sequence>MVSRNRLWIATNHCGLICNKTERINCPAEPNSLTSASSSFGQFNAFISEDSHLLHAVPTSRQSTNVLSARASQTLPVSTPFLQTNQTPDLLRGTTVSELCGRDRAVLPRGTTCSGPGGECESSCWGPTGSNNSSLAQGLVDHRLESTMAGRVSSRAFVPSLSLIRT</sequence>
<evidence type="ECO:0000313" key="1">
    <source>
        <dbReference type="EMBL" id="VEL22790.1"/>
    </source>
</evidence>
<dbReference type="EMBL" id="CAAALY010058389">
    <property type="protein sequence ID" value="VEL22790.1"/>
    <property type="molecule type" value="Genomic_DNA"/>
</dbReference>
<dbReference type="Proteomes" id="UP000784294">
    <property type="component" value="Unassembled WGS sequence"/>
</dbReference>
<evidence type="ECO:0000313" key="2">
    <source>
        <dbReference type="Proteomes" id="UP000784294"/>
    </source>
</evidence>